<proteinExistence type="inferred from homology"/>
<evidence type="ECO:0000256" key="7">
    <source>
        <dbReference type="ARBA" id="ARBA00023077"/>
    </source>
</evidence>
<dbReference type="SUPFAM" id="SSF56935">
    <property type="entry name" value="Porins"/>
    <property type="match status" value="1"/>
</dbReference>
<feature type="domain" description="TonB-dependent receptor plug" evidence="15">
    <location>
        <begin position="43"/>
        <end position="148"/>
    </location>
</feature>
<keyword evidence="8" id="KW-0626">Porin</keyword>
<feature type="chain" id="PRO_5012188510" evidence="13">
    <location>
        <begin position="22"/>
        <end position="615"/>
    </location>
</feature>
<dbReference type="GO" id="GO:0006811">
    <property type="term" value="P:monoatomic ion transport"/>
    <property type="evidence" value="ECO:0007669"/>
    <property type="project" value="UniProtKB-KW"/>
</dbReference>
<dbReference type="OrthoDB" id="9764669at2"/>
<dbReference type="GO" id="GO:0009279">
    <property type="term" value="C:cell outer membrane"/>
    <property type="evidence" value="ECO:0007669"/>
    <property type="project" value="UniProtKB-SubCell"/>
</dbReference>
<evidence type="ECO:0000256" key="3">
    <source>
        <dbReference type="ARBA" id="ARBA00022452"/>
    </source>
</evidence>
<dbReference type="STRING" id="428993.SAMN06296058_2225"/>
<evidence type="ECO:0000256" key="9">
    <source>
        <dbReference type="ARBA" id="ARBA00023136"/>
    </source>
</evidence>
<dbReference type="GO" id="GO:0015420">
    <property type="term" value="F:ABC-type vitamin B12 transporter activity"/>
    <property type="evidence" value="ECO:0007669"/>
    <property type="project" value="InterPro"/>
</dbReference>
<evidence type="ECO:0000259" key="15">
    <source>
        <dbReference type="Pfam" id="PF07715"/>
    </source>
</evidence>
<feature type="domain" description="TonB-dependent receptor-like beta-barrel" evidence="14">
    <location>
        <begin position="172"/>
        <end position="587"/>
    </location>
</feature>
<dbReference type="GO" id="GO:0015288">
    <property type="term" value="F:porin activity"/>
    <property type="evidence" value="ECO:0007669"/>
    <property type="project" value="UniProtKB-KW"/>
</dbReference>
<dbReference type="NCBIfam" id="TIGR01779">
    <property type="entry name" value="TonB-B12"/>
    <property type="match status" value="1"/>
</dbReference>
<comment type="subcellular location">
    <subcellularLocation>
        <location evidence="1 11">Cell outer membrane</location>
        <topology evidence="1 11">Multi-pass membrane protein</topology>
    </subcellularLocation>
</comment>
<evidence type="ECO:0000259" key="14">
    <source>
        <dbReference type="Pfam" id="PF00593"/>
    </source>
</evidence>
<accession>A0A1T5LB99</accession>
<evidence type="ECO:0000256" key="8">
    <source>
        <dbReference type="ARBA" id="ARBA00023114"/>
    </source>
</evidence>
<dbReference type="Pfam" id="PF00593">
    <property type="entry name" value="TonB_dep_Rec_b-barrel"/>
    <property type="match status" value="1"/>
</dbReference>
<reference evidence="16 17" key="1">
    <citation type="submission" date="2017-02" db="EMBL/GenBank/DDBJ databases">
        <authorList>
            <person name="Peterson S.W."/>
        </authorList>
    </citation>
    <scope>NUCLEOTIDE SEQUENCE [LARGE SCALE GENOMIC DNA]</scope>
    <source>
        <strain evidence="16 17">P15</strain>
    </source>
</reference>
<comment type="similarity">
    <text evidence="11 12">Belongs to the TonB-dependent receptor family.</text>
</comment>
<dbReference type="PANTHER" id="PTHR30069:SF53">
    <property type="entry name" value="COLICIN I RECEPTOR-RELATED"/>
    <property type="match status" value="1"/>
</dbReference>
<keyword evidence="5 13" id="KW-0732">Signal</keyword>
<keyword evidence="17" id="KW-1185">Reference proteome</keyword>
<dbReference type="CDD" id="cd01347">
    <property type="entry name" value="ligand_gated_channel"/>
    <property type="match status" value="1"/>
</dbReference>
<evidence type="ECO:0000256" key="4">
    <source>
        <dbReference type="ARBA" id="ARBA00022692"/>
    </source>
</evidence>
<name>A0A1T5LB99_9GAMM</name>
<dbReference type="InterPro" id="IPR000531">
    <property type="entry name" value="Beta-barrel_TonB"/>
</dbReference>
<keyword evidence="4 11" id="KW-0812">Transmembrane</keyword>
<evidence type="ECO:0000256" key="12">
    <source>
        <dbReference type="RuleBase" id="RU003357"/>
    </source>
</evidence>
<evidence type="ECO:0000313" key="17">
    <source>
        <dbReference type="Proteomes" id="UP000190341"/>
    </source>
</evidence>
<keyword evidence="2 11" id="KW-0813">Transport</keyword>
<keyword evidence="10 11" id="KW-0998">Cell outer membrane</keyword>
<keyword evidence="6" id="KW-0406">Ion transport</keyword>
<dbReference type="InterPro" id="IPR012910">
    <property type="entry name" value="Plug_dom"/>
</dbReference>
<organism evidence="16 17">
    <name type="scientific">Pseudoxanthomonas indica</name>
    <dbReference type="NCBI Taxonomy" id="428993"/>
    <lineage>
        <taxon>Bacteria</taxon>
        <taxon>Pseudomonadati</taxon>
        <taxon>Pseudomonadota</taxon>
        <taxon>Gammaproteobacteria</taxon>
        <taxon>Lysobacterales</taxon>
        <taxon>Lysobacteraceae</taxon>
        <taxon>Pseudoxanthomonas</taxon>
    </lineage>
</organism>
<dbReference type="RefSeq" id="WP_079726144.1">
    <property type="nucleotide sequence ID" value="NZ_BMCL01000001.1"/>
</dbReference>
<keyword evidence="3 11" id="KW-1134">Transmembrane beta strand</keyword>
<evidence type="ECO:0000256" key="6">
    <source>
        <dbReference type="ARBA" id="ARBA00023065"/>
    </source>
</evidence>
<dbReference type="Gene3D" id="2.170.130.10">
    <property type="entry name" value="TonB-dependent receptor, plug domain"/>
    <property type="match status" value="1"/>
</dbReference>
<dbReference type="PROSITE" id="PS52016">
    <property type="entry name" value="TONB_DEPENDENT_REC_3"/>
    <property type="match status" value="1"/>
</dbReference>
<dbReference type="InterPro" id="IPR037066">
    <property type="entry name" value="Plug_dom_sf"/>
</dbReference>
<feature type="signal peptide" evidence="13">
    <location>
        <begin position="1"/>
        <end position="21"/>
    </location>
</feature>
<sequence>MPQLRLISLAITLALPVLAFAQDNTTELDDVVVTGTRTAVSLENSLVPVQVIDRADIDRSQANSLQDLLRGRAGVNLTNSGGLGKQTSLFLRGTNSSHTLILIDGVRVNSADFAAAAIPDLPLAQVDRIEIMRGPNSSLYGSEAIGGVIQIFTRRNEGAYTPYFQVGGGSNGLRQSSAGFGGGGERGWFGVDAAYQRTDGINACRGSATLFQGCYADEPDRDGYRNASLSLRGGYKLTDTLSWEASALRAEGATNYDGYYNHTDSVQQVLSTKLRYAPSETFALTFNAGRSDNEADNVGPPSFGMEVFGSNKTHRDTASAQADIGLGAGQLLSVGADWYIDHMDSTSGYDVDSRRNVAGFVEYQGSFGAHRLQASARNDDNEQFGNHTTGSVGWGMDLSHGLKLSATYGTGFKAPTFSDLYDPWSGTDTLEPEKSRSLNLGIAQYGRDWRWSFDAYDTRIEDLITYSGETFKMVQVDEARIRGAEFTVDVTLAGWDLSAQLSHTDPRNRSNDANEDKLLPRRAQNTGRFDIDRAFGDVRVGLSVNGAGYRYDNLANTVRLSGFATTDLRLEYAINDSWTLQAKADNVFDRHYETVAWYNQPGREYGLSVRYQPKR</sequence>
<evidence type="ECO:0000313" key="16">
    <source>
        <dbReference type="EMBL" id="SKC73164.1"/>
    </source>
</evidence>
<dbReference type="PANTHER" id="PTHR30069">
    <property type="entry name" value="TONB-DEPENDENT OUTER MEMBRANE RECEPTOR"/>
    <property type="match status" value="1"/>
</dbReference>
<dbReference type="EMBL" id="FUZV01000002">
    <property type="protein sequence ID" value="SKC73164.1"/>
    <property type="molecule type" value="Genomic_DNA"/>
</dbReference>
<dbReference type="InterPro" id="IPR010101">
    <property type="entry name" value="B12_transptr_BtuB"/>
</dbReference>
<keyword evidence="9 11" id="KW-0472">Membrane</keyword>
<gene>
    <name evidence="16" type="ORF">SAMN06296058_2225</name>
</gene>
<dbReference type="Pfam" id="PF07715">
    <property type="entry name" value="Plug"/>
    <property type="match status" value="1"/>
</dbReference>
<dbReference type="GO" id="GO:0046930">
    <property type="term" value="C:pore complex"/>
    <property type="evidence" value="ECO:0007669"/>
    <property type="project" value="UniProtKB-KW"/>
</dbReference>
<dbReference type="Gene3D" id="2.40.170.20">
    <property type="entry name" value="TonB-dependent receptor, beta-barrel domain"/>
    <property type="match status" value="1"/>
</dbReference>
<evidence type="ECO:0000256" key="5">
    <source>
        <dbReference type="ARBA" id="ARBA00022729"/>
    </source>
</evidence>
<dbReference type="InterPro" id="IPR039426">
    <property type="entry name" value="TonB-dep_rcpt-like"/>
</dbReference>
<keyword evidence="7 12" id="KW-0798">TonB box</keyword>
<evidence type="ECO:0000256" key="2">
    <source>
        <dbReference type="ARBA" id="ARBA00022448"/>
    </source>
</evidence>
<evidence type="ECO:0000256" key="13">
    <source>
        <dbReference type="SAM" id="SignalP"/>
    </source>
</evidence>
<dbReference type="Proteomes" id="UP000190341">
    <property type="component" value="Unassembled WGS sequence"/>
</dbReference>
<evidence type="ECO:0000256" key="11">
    <source>
        <dbReference type="PROSITE-ProRule" id="PRU01360"/>
    </source>
</evidence>
<protein>
    <submittedName>
        <fullName evidence="16">Vitamin B12 transporter</fullName>
    </submittedName>
</protein>
<evidence type="ECO:0000256" key="1">
    <source>
        <dbReference type="ARBA" id="ARBA00004571"/>
    </source>
</evidence>
<dbReference type="AlphaFoldDB" id="A0A1T5LB99"/>
<dbReference type="InterPro" id="IPR036942">
    <property type="entry name" value="Beta-barrel_TonB_sf"/>
</dbReference>
<evidence type="ECO:0000256" key="10">
    <source>
        <dbReference type="ARBA" id="ARBA00023237"/>
    </source>
</evidence>